<dbReference type="EMBL" id="JBDIME010000022">
    <property type="protein sequence ID" value="MEN2792024.1"/>
    <property type="molecule type" value="Genomic_DNA"/>
</dbReference>
<organism evidence="2 3">
    <name type="scientific">Sphingomonas oligophenolica</name>
    <dbReference type="NCBI Taxonomy" id="301154"/>
    <lineage>
        <taxon>Bacteria</taxon>
        <taxon>Pseudomonadati</taxon>
        <taxon>Pseudomonadota</taxon>
        <taxon>Alphaproteobacteria</taxon>
        <taxon>Sphingomonadales</taxon>
        <taxon>Sphingomonadaceae</taxon>
        <taxon>Sphingomonas</taxon>
    </lineage>
</organism>
<feature type="region of interest" description="Disordered" evidence="1">
    <location>
        <begin position="199"/>
        <end position="222"/>
    </location>
</feature>
<evidence type="ECO:0000313" key="3">
    <source>
        <dbReference type="Proteomes" id="UP001419910"/>
    </source>
</evidence>
<evidence type="ECO:0000256" key="1">
    <source>
        <dbReference type="SAM" id="MobiDB-lite"/>
    </source>
</evidence>
<sequence>MSADEDKGAPAPILKTGIWYQAGSYRVRSLVPNVSIAPSLDLPVVAYKKYESDFCGSEGPIRETPEGRWARSRGWRVDDQGTFGPLTVVSVLRRYDYQAQFCGQVDGRIILFDHGKPIASVHVGDADDEGQVDGLGVRANGALRLTNMWFKPFGDLFVEGRDIEVRPLPRSDSICDGAATLPNVFGKPIAQARSILGRSGWKADPQPPPVVTKNPDGSLEFENSDDYNMYNRGFKEEKNCDPRGFCEFHYKRGEIKVMLYTQGEEVVQHYEECQTK</sequence>
<proteinExistence type="predicted"/>
<gene>
    <name evidence="2" type="ORF">ABC974_20515</name>
</gene>
<accession>A0ABU9Y894</accession>
<dbReference type="RefSeq" id="WP_343889791.1">
    <property type="nucleotide sequence ID" value="NZ_BAAAEH010000024.1"/>
</dbReference>
<keyword evidence="3" id="KW-1185">Reference proteome</keyword>
<evidence type="ECO:0000313" key="2">
    <source>
        <dbReference type="EMBL" id="MEN2792024.1"/>
    </source>
</evidence>
<comment type="caution">
    <text evidence="2">The sequence shown here is derived from an EMBL/GenBank/DDBJ whole genome shotgun (WGS) entry which is preliminary data.</text>
</comment>
<name>A0ABU9Y894_9SPHN</name>
<reference evidence="2 3" key="1">
    <citation type="submission" date="2024-05" db="EMBL/GenBank/DDBJ databases">
        <authorList>
            <person name="Liu Q."/>
            <person name="Xin Y.-H."/>
        </authorList>
    </citation>
    <scope>NUCLEOTIDE SEQUENCE [LARGE SCALE GENOMIC DNA]</scope>
    <source>
        <strain evidence="2 3">CGMCC 1.10181</strain>
    </source>
</reference>
<protein>
    <submittedName>
        <fullName evidence="2">Uncharacterized protein</fullName>
    </submittedName>
</protein>
<dbReference type="Proteomes" id="UP001419910">
    <property type="component" value="Unassembled WGS sequence"/>
</dbReference>